<accession>A0A5J4PF02</accession>
<gene>
    <name evidence="1" type="ORF">EZS27_041257</name>
</gene>
<organism evidence="1">
    <name type="scientific">termite gut metagenome</name>
    <dbReference type="NCBI Taxonomy" id="433724"/>
    <lineage>
        <taxon>unclassified sequences</taxon>
        <taxon>metagenomes</taxon>
        <taxon>organismal metagenomes</taxon>
    </lineage>
</organism>
<comment type="caution">
    <text evidence="1">The sequence shown here is derived from an EMBL/GenBank/DDBJ whole genome shotgun (WGS) entry which is preliminary data.</text>
</comment>
<name>A0A5J4PF02_9ZZZZ</name>
<protein>
    <submittedName>
        <fullName evidence="1">Uncharacterized protein</fullName>
    </submittedName>
</protein>
<dbReference type="EMBL" id="SNRY01009427">
    <property type="protein sequence ID" value="KAA6307079.1"/>
    <property type="molecule type" value="Genomic_DNA"/>
</dbReference>
<proteinExistence type="predicted"/>
<sequence length="23" mass="2830">PEVKRAIRKVGKFNKIIKEYEKR</sequence>
<feature type="non-terminal residue" evidence="1">
    <location>
        <position position="1"/>
    </location>
</feature>
<evidence type="ECO:0000313" key="1">
    <source>
        <dbReference type="EMBL" id="KAA6307079.1"/>
    </source>
</evidence>
<reference evidence="1" key="1">
    <citation type="submission" date="2019-03" db="EMBL/GenBank/DDBJ databases">
        <title>Single cell metagenomics reveals metabolic interactions within the superorganism composed of flagellate Streblomastix strix and complex community of Bacteroidetes bacteria on its surface.</title>
        <authorList>
            <person name="Treitli S.C."/>
            <person name="Kolisko M."/>
            <person name="Husnik F."/>
            <person name="Keeling P."/>
            <person name="Hampl V."/>
        </authorList>
    </citation>
    <scope>NUCLEOTIDE SEQUENCE</scope>
    <source>
        <strain evidence="1">STM</strain>
    </source>
</reference>
<dbReference type="AlphaFoldDB" id="A0A5J4PF02"/>